<keyword evidence="7" id="KW-0064">Aspartyl protease</keyword>
<dbReference type="SUPFAM" id="SSF54160">
    <property type="entry name" value="Chromo domain-like"/>
    <property type="match status" value="1"/>
</dbReference>
<keyword evidence="5" id="KW-0540">Nuclease</keyword>
<feature type="region of interest" description="Disordered" evidence="18">
    <location>
        <begin position="422"/>
        <end position="443"/>
    </location>
</feature>
<dbReference type="GO" id="GO:0005634">
    <property type="term" value="C:nucleus"/>
    <property type="evidence" value="ECO:0007669"/>
    <property type="project" value="UniProtKB-ARBA"/>
</dbReference>
<keyword evidence="8" id="KW-0255">Endonuclease</keyword>
<feature type="domain" description="Reverse transcriptase" evidence="21">
    <location>
        <begin position="672"/>
        <end position="851"/>
    </location>
</feature>
<evidence type="ECO:0000256" key="9">
    <source>
        <dbReference type="ARBA" id="ARBA00022801"/>
    </source>
</evidence>
<keyword evidence="17" id="KW-0862">Zinc</keyword>
<dbReference type="InterPro" id="IPR036875">
    <property type="entry name" value="Znf_CCHC_sf"/>
</dbReference>
<dbReference type="InterPro" id="IPR050951">
    <property type="entry name" value="Retrovirus_Pol_polyprotein"/>
</dbReference>
<dbReference type="Gene3D" id="2.40.50.40">
    <property type="match status" value="1"/>
</dbReference>
<dbReference type="GO" id="GO:0015074">
    <property type="term" value="P:DNA integration"/>
    <property type="evidence" value="ECO:0007669"/>
    <property type="project" value="UniProtKB-KW"/>
</dbReference>
<dbReference type="GO" id="GO:0006508">
    <property type="term" value="P:proteolysis"/>
    <property type="evidence" value="ECO:0007669"/>
    <property type="project" value="UniProtKB-KW"/>
</dbReference>
<keyword evidence="10" id="KW-0460">Magnesium</keyword>
<evidence type="ECO:0000256" key="17">
    <source>
        <dbReference type="PROSITE-ProRule" id="PRU00047"/>
    </source>
</evidence>
<keyword evidence="14" id="KW-0239">DNA-directed DNA polymerase</keyword>
<dbReference type="SMART" id="SM00343">
    <property type="entry name" value="ZnF_C2HC"/>
    <property type="match status" value="1"/>
</dbReference>
<dbReference type="Pfam" id="PF00098">
    <property type="entry name" value="zf-CCHC"/>
    <property type="match status" value="1"/>
</dbReference>
<dbReference type="InterPro" id="IPR036397">
    <property type="entry name" value="RNaseH_sf"/>
</dbReference>
<evidence type="ECO:0000313" key="24">
    <source>
        <dbReference type="Proteomes" id="UP000006174"/>
    </source>
</evidence>
<keyword evidence="1" id="KW-0507">mRNA processing</keyword>
<feature type="region of interest" description="Disordered" evidence="18">
    <location>
        <begin position="26"/>
        <end position="75"/>
    </location>
</feature>
<dbReference type="GO" id="GO:0004190">
    <property type="term" value="F:aspartic-type endopeptidase activity"/>
    <property type="evidence" value="ECO:0007669"/>
    <property type="project" value="UniProtKB-KW"/>
</dbReference>
<dbReference type="Pfam" id="PF17921">
    <property type="entry name" value="Integrase_H2C2"/>
    <property type="match status" value="1"/>
</dbReference>
<evidence type="ECO:0000256" key="6">
    <source>
        <dbReference type="ARBA" id="ARBA00022723"/>
    </source>
</evidence>
<accession>I2FS99</accession>
<dbReference type="Gene3D" id="4.10.60.10">
    <property type="entry name" value="Zinc finger, CCHC-type"/>
    <property type="match status" value="1"/>
</dbReference>
<keyword evidence="9" id="KW-0378">Hydrolase</keyword>
<evidence type="ECO:0000256" key="16">
    <source>
        <dbReference type="ARBA" id="ARBA00023172"/>
    </source>
</evidence>
<feature type="domain" description="CCHC-type" evidence="20">
    <location>
        <begin position="383"/>
        <end position="398"/>
    </location>
</feature>
<evidence type="ECO:0000256" key="14">
    <source>
        <dbReference type="ARBA" id="ARBA00022932"/>
    </source>
</evidence>
<dbReference type="PROSITE" id="PS50158">
    <property type="entry name" value="ZF_CCHC"/>
    <property type="match status" value="1"/>
</dbReference>
<dbReference type="InterPro" id="IPR056924">
    <property type="entry name" value="SH3_Tf2-1"/>
</dbReference>
<dbReference type="PANTHER" id="PTHR37984">
    <property type="entry name" value="PROTEIN CBG26694"/>
    <property type="match status" value="1"/>
</dbReference>
<evidence type="ECO:0000256" key="10">
    <source>
        <dbReference type="ARBA" id="ARBA00022842"/>
    </source>
</evidence>
<keyword evidence="4" id="KW-0548">Nucleotidyltransferase</keyword>
<dbReference type="Pfam" id="PF00665">
    <property type="entry name" value="rve"/>
    <property type="match status" value="1"/>
</dbReference>
<keyword evidence="16" id="KW-0233">DNA recombination</keyword>
<evidence type="ECO:0000256" key="13">
    <source>
        <dbReference type="ARBA" id="ARBA00022918"/>
    </source>
</evidence>
<evidence type="ECO:0000256" key="1">
    <source>
        <dbReference type="ARBA" id="ARBA00022664"/>
    </source>
</evidence>
<evidence type="ECO:0000259" key="19">
    <source>
        <dbReference type="PROSITE" id="PS50013"/>
    </source>
</evidence>
<dbReference type="Pfam" id="PF00385">
    <property type="entry name" value="Chromo"/>
    <property type="match status" value="1"/>
</dbReference>
<keyword evidence="2" id="KW-0645">Protease</keyword>
<feature type="region of interest" description="Disordered" evidence="18">
    <location>
        <begin position="308"/>
        <end position="379"/>
    </location>
</feature>
<dbReference type="CDD" id="cd00024">
    <property type="entry name" value="CD_CSD"/>
    <property type="match status" value="1"/>
</dbReference>
<dbReference type="CDD" id="cd09274">
    <property type="entry name" value="RNase_HI_RT_Ty3"/>
    <property type="match status" value="1"/>
</dbReference>
<dbReference type="InterPro" id="IPR041373">
    <property type="entry name" value="RT_RNaseH"/>
</dbReference>
<dbReference type="SUPFAM" id="SSF57756">
    <property type="entry name" value="Retrovirus zinc finger-like domains"/>
    <property type="match status" value="1"/>
</dbReference>
<dbReference type="Pfam" id="PF24626">
    <property type="entry name" value="SH3_Tf2-1"/>
    <property type="match status" value="1"/>
</dbReference>
<keyword evidence="15" id="KW-0238">DNA-binding</keyword>
<protein>
    <submittedName>
        <fullName evidence="23">Related to pol protein</fullName>
    </submittedName>
</protein>
<dbReference type="SUPFAM" id="SSF56672">
    <property type="entry name" value="DNA/RNA polymerases"/>
    <property type="match status" value="1"/>
</dbReference>
<evidence type="ECO:0000259" key="20">
    <source>
        <dbReference type="PROSITE" id="PS50158"/>
    </source>
</evidence>
<keyword evidence="24" id="KW-1185">Reference proteome</keyword>
<keyword evidence="11" id="KW-0694">RNA-binding</keyword>
<feature type="compositionally biased region" description="Polar residues" evidence="18">
    <location>
        <begin position="308"/>
        <end position="359"/>
    </location>
</feature>
<dbReference type="GO" id="GO:0003677">
    <property type="term" value="F:DNA binding"/>
    <property type="evidence" value="ECO:0007669"/>
    <property type="project" value="UniProtKB-KW"/>
</dbReference>
<dbReference type="GO" id="GO:0006310">
    <property type="term" value="P:DNA recombination"/>
    <property type="evidence" value="ECO:0007669"/>
    <property type="project" value="UniProtKB-KW"/>
</dbReference>
<evidence type="ECO:0000313" key="23">
    <source>
        <dbReference type="EMBL" id="CCF49792.1"/>
    </source>
</evidence>
<evidence type="ECO:0000256" key="18">
    <source>
        <dbReference type="SAM" id="MobiDB-lite"/>
    </source>
</evidence>
<feature type="domain" description="Chromo" evidence="19">
    <location>
        <begin position="1540"/>
        <end position="1598"/>
    </location>
</feature>
<dbReference type="GO" id="GO:0003964">
    <property type="term" value="F:RNA-directed DNA polymerase activity"/>
    <property type="evidence" value="ECO:0007669"/>
    <property type="project" value="UniProtKB-KW"/>
</dbReference>
<feature type="compositionally biased region" description="Basic and acidic residues" evidence="18">
    <location>
        <begin position="26"/>
        <end position="45"/>
    </location>
</feature>
<reference evidence="23 24" key="1">
    <citation type="journal article" date="2012" name="Plant Cell">
        <title>Genome comparison of barley and maize smut fungi reveals targeted loss of RNA silencing components and species-specific presence of transposable elements.</title>
        <authorList>
            <person name="Laurie J.D."/>
            <person name="Ali S."/>
            <person name="Linning R."/>
            <person name="Mannhaupt G."/>
            <person name="Wong P."/>
            <person name="Gueldener U."/>
            <person name="Muensterkoetter M."/>
            <person name="Moore R."/>
            <person name="Kahmann R."/>
            <person name="Bakkeren G."/>
            <person name="Schirawski J."/>
        </authorList>
    </citation>
    <scope>NUCLEOTIDE SEQUENCE [LARGE SCALE GENOMIC DNA]</scope>
    <source>
        <strain evidence="24">Uh4875-4</strain>
    </source>
</reference>
<dbReference type="PROSITE" id="PS50878">
    <property type="entry name" value="RT_POL"/>
    <property type="match status" value="1"/>
</dbReference>
<dbReference type="FunFam" id="3.30.420.10:FF:000032">
    <property type="entry name" value="Retrovirus-related Pol polyprotein from transposon 297-like Protein"/>
    <property type="match status" value="1"/>
</dbReference>
<keyword evidence="13" id="KW-0695">RNA-directed DNA polymerase</keyword>
<feature type="compositionally biased region" description="Polar residues" evidence="18">
    <location>
        <begin position="367"/>
        <end position="379"/>
    </location>
</feature>
<keyword evidence="3" id="KW-0808">Transferase</keyword>
<organism evidence="23 24">
    <name type="scientific">Ustilago hordei</name>
    <name type="common">Barley covered smut fungus</name>
    <dbReference type="NCBI Taxonomy" id="120017"/>
    <lineage>
        <taxon>Eukaryota</taxon>
        <taxon>Fungi</taxon>
        <taxon>Dikarya</taxon>
        <taxon>Basidiomycota</taxon>
        <taxon>Ustilaginomycotina</taxon>
        <taxon>Ustilaginomycetes</taxon>
        <taxon>Ustilaginales</taxon>
        <taxon>Ustilaginaceae</taxon>
        <taxon>Ustilago</taxon>
    </lineage>
</organism>
<dbReference type="OMA" id="WHYFTEQ"/>
<dbReference type="InterPro" id="IPR043128">
    <property type="entry name" value="Rev_trsase/Diguanyl_cyclase"/>
</dbReference>
<dbReference type="CDD" id="cd01647">
    <property type="entry name" value="RT_LTR"/>
    <property type="match status" value="1"/>
</dbReference>
<dbReference type="PROSITE" id="PS50994">
    <property type="entry name" value="INTEGRASE"/>
    <property type="match status" value="1"/>
</dbReference>
<keyword evidence="17" id="KW-0863">Zinc-finger</keyword>
<dbReference type="InterPro" id="IPR041588">
    <property type="entry name" value="Integrase_H2C2"/>
</dbReference>
<dbReference type="Pfam" id="PF17917">
    <property type="entry name" value="RT_RNaseH"/>
    <property type="match status" value="1"/>
</dbReference>
<name>I2FS99_USTHO</name>
<dbReference type="eggNOG" id="KOG0017">
    <property type="taxonomic scope" value="Eukaryota"/>
</dbReference>
<sequence length="1607" mass="184436">MTDPDLNNKLDRLLTLLEAQLELTRQGHREERLQRAQLSREETMDLSHSQDQAGGGDESMIGDPHTPTPAPQPRRSVSFNLDEQEDINYEKYASPTGPRYVKTKVDPYSRTRTDPYPLDHEEDTSIMAELNWSKPIATPFPKFNPRDMEIFILEAEAWFKFNQVYEQSRMINHMGAQLEGTAREWWTSKLCIDRAREGRLFNDWHYFTEQLSEQFNPHNARMEAYNKLLALRLTSDAPGAATRHVERFRDLEGQVNLDDNELVIDLFRGSLTRSIQEKFERNPPGKRWEWYREVEEIDRQRMLLQQSSARHSLPNATSPPLRTGSWPNQSSIPIRQPTQPYPSRSPLQATTQATIQNLNRPLPHHPTQPSKQGSPAPSGINTCHVCKGIGHWARDCPSRRVDPLSSRPMGPKVMVTTADPFEEATDSGDGHTGSTEMGDPEAMDLSSYQQPMDLDHEEEEHDDDDNEGNSQILSLVSIGTHNLGVVEASVADTADYDLILGFTELRRLKPTIQWDTGQLEFKTQEQDRPPRRPPEAARAGDLTMRRPTLHGNEFVSAERILRAALEDGPIGFMLLEEPPSSLPAFGFVPTGTDKGVEMEVEVDKVVMAADIPKPYQHLQDVFDEVEADKLPHHTEHDLHLKLIEGGKPPQGPLYLKGPKEMSELRRYLDENLEKGFIRPSKSPAQSPVLFVPKKDGGLRLCVDYRGLNEITVKNRAPLPLIKEQLFLLRKARIYTKLDLRAAYNLIRIAKGDEWKTAFGTQLGLYEYLVMPFGLANALAHFQSFINDIFRDIIGIYVVVYLDDFLIFSDTEEAHVKHVTEVLTRLRSNRLFAKLSKCEFHTKTVEFLGYIIKPTGIEMDPEKVRTVKEWPMPESIHDIQRFLGFANFYRRFIAHFARIAKPLTALVKPIEWFKKFELPEEAQQAFHKLIQAFTSAGVLQHFDYHLPTRLETDASDFAIAGVLKQEHEGRWHPVTFYSRKMSSAEKNYEIHDKELLAVVACLTQWRHMLAGLPSQLVILTDHEALKYFKSQRRITGRQARWAILLADFDFILQYRPGDKGGEPDALTRRTDMQPAGEEQDHNVRQLLPPRVFKETADHDSTLVAPMLSMESIASKGLKDLVKIFQPLDQELQEIHRKKPFELKDDLWYSGGSAKEVDGQSLSVEHLRFMVMTQCHDGITAGHVGRDATIKAAQRHYWWPNMTAWIADYVASCPVCARYKAPHHRPYGLLQPLATPDRPWGSISLDFIEGLPPSKKYDSKTYDSILVIVDRLTKFAILAPTHKTVTAKQTAVLLYGHMVRLFGYPDHMVSDRGRQFISGAWKAFAEQMGVKHSLSTAYHPQTDGQTERVNQVIEQYLRMYCNYEQNDWADLLDTAAFVYNNTVHNSIGVSPFFACYGWNPKAHPDIPQRLGVNDPGCFEYLMDGKERCKYLQEQIREAQRRSVDQYNRKHKDIEFKVGDMVYINRRNWKTRRPTPKLDTRFAGPYPVQEWVGRRAYRITLPANLRVHDVFHVSMLEPARTSSLPQRAEQPTIPSLPDEDLDFEVEALIDKHSHNGTTEYKVLWRGYSEEAASWEPVENLNCPDLIQEYEVSEGGRVSRQSRERRREQEE</sequence>
<evidence type="ECO:0000256" key="7">
    <source>
        <dbReference type="ARBA" id="ARBA00022750"/>
    </source>
</evidence>
<evidence type="ECO:0000256" key="12">
    <source>
        <dbReference type="ARBA" id="ARBA00022908"/>
    </source>
</evidence>
<dbReference type="Gene3D" id="1.10.340.70">
    <property type="match status" value="1"/>
</dbReference>
<dbReference type="Gene3D" id="3.30.70.270">
    <property type="match status" value="2"/>
</dbReference>
<dbReference type="Proteomes" id="UP000006174">
    <property type="component" value="Unassembled WGS sequence"/>
</dbReference>
<evidence type="ECO:0000259" key="21">
    <source>
        <dbReference type="PROSITE" id="PS50878"/>
    </source>
</evidence>
<dbReference type="GO" id="GO:0003723">
    <property type="term" value="F:RNA binding"/>
    <property type="evidence" value="ECO:0007669"/>
    <property type="project" value="UniProtKB-KW"/>
</dbReference>
<comment type="caution">
    <text evidence="23">The sequence shown here is derived from an EMBL/GenBank/DDBJ whole genome shotgun (WGS) entry which is preliminary data.</text>
</comment>
<feature type="domain" description="Integrase catalytic" evidence="22">
    <location>
        <begin position="1233"/>
        <end position="1397"/>
    </location>
</feature>
<dbReference type="InterPro" id="IPR001584">
    <property type="entry name" value="Integrase_cat-core"/>
</dbReference>
<dbReference type="SUPFAM" id="SSF53098">
    <property type="entry name" value="Ribonuclease H-like"/>
    <property type="match status" value="1"/>
</dbReference>
<dbReference type="Pfam" id="PF00078">
    <property type="entry name" value="RVT_1"/>
    <property type="match status" value="1"/>
</dbReference>
<dbReference type="GO" id="GO:0004519">
    <property type="term" value="F:endonuclease activity"/>
    <property type="evidence" value="ECO:0007669"/>
    <property type="project" value="UniProtKB-KW"/>
</dbReference>
<dbReference type="SMART" id="SM00298">
    <property type="entry name" value="CHROMO"/>
    <property type="match status" value="1"/>
</dbReference>
<keyword evidence="12" id="KW-0229">DNA integration</keyword>
<evidence type="ECO:0000256" key="15">
    <source>
        <dbReference type="ARBA" id="ARBA00023125"/>
    </source>
</evidence>
<dbReference type="GO" id="GO:0008270">
    <property type="term" value="F:zinc ion binding"/>
    <property type="evidence" value="ECO:0007669"/>
    <property type="project" value="UniProtKB-KW"/>
</dbReference>
<evidence type="ECO:0000256" key="3">
    <source>
        <dbReference type="ARBA" id="ARBA00022679"/>
    </source>
</evidence>
<dbReference type="InterPro" id="IPR000477">
    <property type="entry name" value="RT_dom"/>
</dbReference>
<dbReference type="GO" id="GO:0006397">
    <property type="term" value="P:mRNA processing"/>
    <property type="evidence" value="ECO:0007669"/>
    <property type="project" value="UniProtKB-KW"/>
</dbReference>
<proteinExistence type="predicted"/>
<dbReference type="PANTHER" id="PTHR37984:SF5">
    <property type="entry name" value="PROTEIN NYNRIN-LIKE"/>
    <property type="match status" value="1"/>
</dbReference>
<evidence type="ECO:0000259" key="22">
    <source>
        <dbReference type="PROSITE" id="PS50994"/>
    </source>
</evidence>
<evidence type="ECO:0000256" key="5">
    <source>
        <dbReference type="ARBA" id="ARBA00022722"/>
    </source>
</evidence>
<dbReference type="PROSITE" id="PS50013">
    <property type="entry name" value="CHROMO_2"/>
    <property type="match status" value="1"/>
</dbReference>
<dbReference type="InterPro" id="IPR023780">
    <property type="entry name" value="Chromo_domain"/>
</dbReference>
<evidence type="ECO:0000256" key="4">
    <source>
        <dbReference type="ARBA" id="ARBA00022695"/>
    </source>
</evidence>
<dbReference type="EMBL" id="CAGI01000148">
    <property type="protein sequence ID" value="CCF49792.1"/>
    <property type="molecule type" value="Genomic_DNA"/>
</dbReference>
<dbReference type="InterPro" id="IPR012337">
    <property type="entry name" value="RNaseH-like_sf"/>
</dbReference>
<evidence type="ECO:0000256" key="2">
    <source>
        <dbReference type="ARBA" id="ARBA00022670"/>
    </source>
</evidence>
<dbReference type="GO" id="GO:0003887">
    <property type="term" value="F:DNA-directed DNA polymerase activity"/>
    <property type="evidence" value="ECO:0007669"/>
    <property type="project" value="UniProtKB-KW"/>
</dbReference>
<dbReference type="InterPro" id="IPR001878">
    <property type="entry name" value="Znf_CCHC"/>
</dbReference>
<dbReference type="FunFam" id="3.30.70.270:FF:000020">
    <property type="entry name" value="Transposon Tf2-6 polyprotein-like Protein"/>
    <property type="match status" value="1"/>
</dbReference>
<dbReference type="STRING" id="1128400.I2FS99"/>
<evidence type="ECO:0000256" key="8">
    <source>
        <dbReference type="ARBA" id="ARBA00022759"/>
    </source>
</evidence>
<dbReference type="Gene3D" id="3.10.10.10">
    <property type="entry name" value="HIV Type 1 Reverse Transcriptase, subunit A, domain 1"/>
    <property type="match status" value="1"/>
</dbReference>
<dbReference type="InterPro" id="IPR043502">
    <property type="entry name" value="DNA/RNA_pol_sf"/>
</dbReference>
<dbReference type="InterPro" id="IPR000953">
    <property type="entry name" value="Chromo/chromo_shadow_dom"/>
</dbReference>
<keyword evidence="6" id="KW-0479">Metal-binding</keyword>
<gene>
    <name evidence="23" type="ORF">UHOR_10032</name>
</gene>
<evidence type="ECO:0000256" key="11">
    <source>
        <dbReference type="ARBA" id="ARBA00022884"/>
    </source>
</evidence>
<dbReference type="InterPro" id="IPR016197">
    <property type="entry name" value="Chromo-like_dom_sf"/>
</dbReference>
<dbReference type="HOGENOM" id="CLU_000384_38_1_1"/>
<dbReference type="GO" id="GO:0006338">
    <property type="term" value="P:chromatin remodeling"/>
    <property type="evidence" value="ECO:0007669"/>
    <property type="project" value="UniProtKB-ARBA"/>
</dbReference>
<dbReference type="Gene3D" id="3.30.420.10">
    <property type="entry name" value="Ribonuclease H-like superfamily/Ribonuclease H"/>
    <property type="match status" value="1"/>
</dbReference>